<protein>
    <recommendedName>
        <fullName evidence="8">FAD-binding domain-containing protein</fullName>
    </recommendedName>
</protein>
<name>A0A075K3H4_9GAMM</name>
<dbReference type="AlphaFoldDB" id="A0A075K3H4"/>
<evidence type="ECO:0000256" key="2">
    <source>
        <dbReference type="ARBA" id="ARBA00004749"/>
    </source>
</evidence>
<dbReference type="PATRIC" id="fig|1217721.7.peg.1129"/>
<reference evidence="9 10" key="1">
    <citation type="submission" date="2014-07" db="EMBL/GenBank/DDBJ databases">
        <title>Complete Genome Sequence of Dyella japonica Strain A8 Isolated from Malaysian Tropical Soil.</title>
        <authorList>
            <person name="Hui R.K.H."/>
            <person name="Chen J.-W."/>
            <person name="Chan K.-G."/>
            <person name="Leung F.C.C."/>
        </authorList>
    </citation>
    <scope>NUCLEOTIDE SEQUENCE [LARGE SCALE GENOMIC DNA]</scope>
    <source>
        <strain evidence="9 10">A8</strain>
    </source>
</reference>
<accession>A0A075K3H4</accession>
<dbReference type="Pfam" id="PF01494">
    <property type="entry name" value="FAD_binding_3"/>
    <property type="match status" value="1"/>
</dbReference>
<proteinExistence type="inferred from homology"/>
<evidence type="ECO:0000256" key="7">
    <source>
        <dbReference type="ARBA" id="ARBA00023033"/>
    </source>
</evidence>
<sequence>MNVDIAIVGGGPAGLCLARSLADSGLSILVIEQQARDTLHEPPFDGREIALTPRSVRILDELGIWQRLGPVDASPLRSARVLNGHGRHGLHVTPCDRHDNELGFLVPNDRIRRAAFASIEHEPRVTLACGTSVEGVTWDGDAAHLHLSDGSKVSARLVVGADSRFSRVRRDAGIAADMHDFGKTMLVCRMALEKPHAGEALEWFGHAQTLAALPLHNGEASIVVTLPPHDMQRLMDRDDDAFNAEMRRRFDHYFGDMRLVSTRHTYPLVGVYARRFVAPRFALVGDAAVGMHPVTAHGFNLGLRSIDTLASLIRRAAAGGGDIASPGLLQRYQRMHRLATWPLYAATMAIVTMYTDDRPIARRARSALLRASQALPPVRHAIAHALAADSHDSSSHYRHNG</sequence>
<evidence type="ECO:0000256" key="1">
    <source>
        <dbReference type="ARBA" id="ARBA00001974"/>
    </source>
</evidence>
<dbReference type="Gene3D" id="3.50.50.60">
    <property type="entry name" value="FAD/NAD(P)-binding domain"/>
    <property type="match status" value="2"/>
</dbReference>
<keyword evidence="10" id="KW-1185">Reference proteome</keyword>
<organism evidence="9 10">
    <name type="scientific">Dyella japonica A8</name>
    <dbReference type="NCBI Taxonomy" id="1217721"/>
    <lineage>
        <taxon>Bacteria</taxon>
        <taxon>Pseudomonadati</taxon>
        <taxon>Pseudomonadota</taxon>
        <taxon>Gammaproteobacteria</taxon>
        <taxon>Lysobacterales</taxon>
        <taxon>Rhodanobacteraceae</taxon>
        <taxon>Dyella</taxon>
    </lineage>
</organism>
<comment type="pathway">
    <text evidence="2">Cofactor biosynthesis; ubiquinone biosynthesis.</text>
</comment>
<dbReference type="InterPro" id="IPR002938">
    <property type="entry name" value="FAD-bd"/>
</dbReference>
<evidence type="ECO:0000256" key="5">
    <source>
        <dbReference type="ARBA" id="ARBA00022827"/>
    </source>
</evidence>
<dbReference type="NCBIfam" id="NF006593">
    <property type="entry name" value="PRK09126.1"/>
    <property type="match status" value="1"/>
</dbReference>
<evidence type="ECO:0000259" key="8">
    <source>
        <dbReference type="Pfam" id="PF01494"/>
    </source>
</evidence>
<keyword evidence="4" id="KW-0285">Flavoprotein</keyword>
<evidence type="ECO:0000313" key="10">
    <source>
        <dbReference type="Proteomes" id="UP000027987"/>
    </source>
</evidence>
<dbReference type="STRING" id="1217721.HY57_05395"/>
<dbReference type="GO" id="GO:0006744">
    <property type="term" value="P:ubiquinone biosynthetic process"/>
    <property type="evidence" value="ECO:0007669"/>
    <property type="project" value="UniProtKB-UniPathway"/>
</dbReference>
<gene>
    <name evidence="9" type="ORF">HY57_05395</name>
</gene>
<keyword evidence="5" id="KW-0274">FAD</keyword>
<dbReference type="GO" id="GO:0016705">
    <property type="term" value="F:oxidoreductase activity, acting on paired donors, with incorporation or reduction of molecular oxygen"/>
    <property type="evidence" value="ECO:0007669"/>
    <property type="project" value="InterPro"/>
</dbReference>
<dbReference type="InterPro" id="IPR036188">
    <property type="entry name" value="FAD/NAD-bd_sf"/>
</dbReference>
<keyword evidence="7" id="KW-0503">Monooxygenase</keyword>
<dbReference type="PANTHER" id="PTHR43876">
    <property type="entry name" value="UBIQUINONE BIOSYNTHESIS MONOOXYGENASE COQ6, MITOCHONDRIAL"/>
    <property type="match status" value="1"/>
</dbReference>
<dbReference type="UniPathway" id="UPA00232"/>
<keyword evidence="6" id="KW-0560">Oxidoreductase</keyword>
<dbReference type="PRINTS" id="PR00420">
    <property type="entry name" value="RNGMNOXGNASE"/>
</dbReference>
<evidence type="ECO:0000256" key="6">
    <source>
        <dbReference type="ARBA" id="ARBA00023002"/>
    </source>
</evidence>
<dbReference type="Proteomes" id="UP000027987">
    <property type="component" value="Chromosome"/>
</dbReference>
<feature type="domain" description="FAD-binding" evidence="8">
    <location>
        <begin position="3"/>
        <end position="341"/>
    </location>
</feature>
<dbReference type="OrthoDB" id="9769565at2"/>
<dbReference type="GO" id="GO:0071949">
    <property type="term" value="F:FAD binding"/>
    <property type="evidence" value="ECO:0007669"/>
    <property type="project" value="InterPro"/>
</dbReference>
<evidence type="ECO:0000256" key="4">
    <source>
        <dbReference type="ARBA" id="ARBA00022630"/>
    </source>
</evidence>
<dbReference type="GO" id="GO:0004497">
    <property type="term" value="F:monooxygenase activity"/>
    <property type="evidence" value="ECO:0007669"/>
    <property type="project" value="UniProtKB-KW"/>
</dbReference>
<evidence type="ECO:0000256" key="3">
    <source>
        <dbReference type="ARBA" id="ARBA00005349"/>
    </source>
</evidence>
<dbReference type="InterPro" id="IPR051205">
    <property type="entry name" value="UbiH/COQ6_monooxygenase"/>
</dbReference>
<comment type="similarity">
    <text evidence="3">Belongs to the UbiH/COQ6 family.</text>
</comment>
<dbReference type="KEGG" id="dja:HY57_05395"/>
<comment type="cofactor">
    <cofactor evidence="1">
        <name>FAD</name>
        <dbReference type="ChEBI" id="CHEBI:57692"/>
    </cofactor>
</comment>
<evidence type="ECO:0000313" key="9">
    <source>
        <dbReference type="EMBL" id="AIF46733.1"/>
    </source>
</evidence>
<dbReference type="EMBL" id="CP008884">
    <property type="protein sequence ID" value="AIF46733.1"/>
    <property type="molecule type" value="Genomic_DNA"/>
</dbReference>
<dbReference type="RefSeq" id="WP_019463556.1">
    <property type="nucleotide sequence ID" value="NZ_ALOY01000049.1"/>
</dbReference>
<dbReference type="PANTHER" id="PTHR43876:SF25">
    <property type="entry name" value="MONOOXYGENASE NMA2164"/>
    <property type="match status" value="1"/>
</dbReference>
<dbReference type="SUPFAM" id="SSF51905">
    <property type="entry name" value="FAD/NAD(P)-binding domain"/>
    <property type="match status" value="1"/>
</dbReference>
<dbReference type="HOGENOM" id="CLU_009665_8_1_6"/>
<dbReference type="InterPro" id="IPR010971">
    <property type="entry name" value="UbiH/COQ6"/>
</dbReference>
<dbReference type="NCBIfam" id="TIGR01988">
    <property type="entry name" value="Ubi-OHases"/>
    <property type="match status" value="1"/>
</dbReference>